<sequence>MKTNFRRISSISALLKTAGRAGLWQILPGLLFGLISCDSMQNRQGYVVDAATGQPVPGAEYRRYNKKRDLKVNAGPYGLIRPPQTDSLGWFQSFQIVNGFPTGPRMKVRIEKKGYKPVDIKWKPRMDLRDTLEIPLEKISLKR</sequence>
<proteinExistence type="predicted"/>
<reference evidence="1 2" key="1">
    <citation type="submission" date="2020-09" db="EMBL/GenBank/DDBJ databases">
        <title>Sinomicrobium weinanense sp. nov., a halophilic bacteria isolated from saline-alkali soil.</title>
        <authorList>
            <person name="Wu P."/>
            <person name="Ren H."/>
            <person name="Mei Y."/>
            <person name="Liang Y."/>
            <person name="Chen Z."/>
        </authorList>
    </citation>
    <scope>NUCLEOTIDE SEQUENCE [LARGE SCALE GENOMIC DNA]</scope>
    <source>
        <strain evidence="1 2">FJxs</strain>
    </source>
</reference>
<dbReference type="GO" id="GO:0004180">
    <property type="term" value="F:carboxypeptidase activity"/>
    <property type="evidence" value="ECO:0007669"/>
    <property type="project" value="UniProtKB-KW"/>
</dbReference>
<evidence type="ECO:0000313" key="2">
    <source>
        <dbReference type="Proteomes" id="UP000653730"/>
    </source>
</evidence>
<name>A0A926Q1S1_9FLAO</name>
<dbReference type="RefSeq" id="WP_187964236.1">
    <property type="nucleotide sequence ID" value="NZ_JACVDC010000006.1"/>
</dbReference>
<dbReference type="Proteomes" id="UP000653730">
    <property type="component" value="Unassembled WGS sequence"/>
</dbReference>
<gene>
    <name evidence="1" type="ORF">IBL28_03840</name>
</gene>
<comment type="caution">
    <text evidence="1">The sequence shown here is derived from an EMBL/GenBank/DDBJ whole genome shotgun (WGS) entry which is preliminary data.</text>
</comment>
<accession>A0A926Q1S1</accession>
<keyword evidence="1" id="KW-0378">Hydrolase</keyword>
<keyword evidence="1" id="KW-0645">Protease</keyword>
<protein>
    <submittedName>
        <fullName evidence="1">Carboxypeptidase regulatory-like domain-containing protein</fullName>
    </submittedName>
</protein>
<keyword evidence="1" id="KW-0121">Carboxypeptidase</keyword>
<keyword evidence="2" id="KW-1185">Reference proteome</keyword>
<evidence type="ECO:0000313" key="1">
    <source>
        <dbReference type="EMBL" id="MBC9795084.1"/>
    </source>
</evidence>
<dbReference type="AlphaFoldDB" id="A0A926Q1S1"/>
<dbReference type="EMBL" id="JACVDC010000006">
    <property type="protein sequence ID" value="MBC9795084.1"/>
    <property type="molecule type" value="Genomic_DNA"/>
</dbReference>
<organism evidence="1 2">
    <name type="scientific">Sinomicrobium weinanense</name>
    <dbReference type="NCBI Taxonomy" id="2842200"/>
    <lineage>
        <taxon>Bacteria</taxon>
        <taxon>Pseudomonadati</taxon>
        <taxon>Bacteroidota</taxon>
        <taxon>Flavobacteriia</taxon>
        <taxon>Flavobacteriales</taxon>
        <taxon>Flavobacteriaceae</taxon>
        <taxon>Sinomicrobium</taxon>
    </lineage>
</organism>